<dbReference type="STRING" id="1324957.K933_13746"/>
<dbReference type="AlphaFoldDB" id="V4HA02"/>
<keyword evidence="2" id="KW-1185">Reference proteome</keyword>
<dbReference type="OrthoDB" id="85977at2157"/>
<dbReference type="Proteomes" id="UP000017840">
    <property type="component" value="Unassembled WGS sequence"/>
</dbReference>
<sequence length="464" mass="50497">MRHAAAAVAAALLFVLAGCAAPAAQPSLRDGWQWPEDPATDRIGFEDGVWYNESIDVDQSDGLTARERRLFVARTMARVERIRGLEFDRRVPVEVIGREEYRTRSVFTGGRSGAYHAWHNQVWEAALVVGEGENVSGAFDALYGGSVAGYYTPANDRIVVVSDSARPSMDRGTLAHELVHALQDQRFGIAGAGSRDAALAHDGLTEGDARYVETLYEQRCEANWSCIATPASADADNSNGSDGSTASVDRGLFTYIYQPYADGPGFVHRLRERGGWAAVNEAYADPPASTEQTIHPERYPEEGVAAVSVADRSAAGWSRFDLPRTTERLGETGVYAMFRAQATINRSHLRTDDVAYSPYNYSHPLSTGWAGDRLVPYRSGTGESAEYGYVWALRWDTAADATEFADGYRATLRSLGAERVRAGVFEVPDGPFADAFRVERRGRTVVITNAPTAGQLDAVHAPAS</sequence>
<dbReference type="PATRIC" id="fig|1324957.4.peg.2786"/>
<dbReference type="PROSITE" id="PS51257">
    <property type="entry name" value="PROKAR_LIPOPROTEIN"/>
    <property type="match status" value="1"/>
</dbReference>
<organism evidence="1 2">
    <name type="scientific">Candidatus Halobonum tyrrellensis G22</name>
    <dbReference type="NCBI Taxonomy" id="1324957"/>
    <lineage>
        <taxon>Archaea</taxon>
        <taxon>Methanobacteriati</taxon>
        <taxon>Methanobacteriota</taxon>
        <taxon>Stenosarchaea group</taxon>
        <taxon>Halobacteria</taxon>
        <taxon>Halobacteriales</taxon>
        <taxon>Haloferacaceae</taxon>
        <taxon>Candidatus Halobonum</taxon>
    </lineage>
</organism>
<evidence type="ECO:0000313" key="2">
    <source>
        <dbReference type="Proteomes" id="UP000017840"/>
    </source>
</evidence>
<name>V4HA02_9EURY</name>
<evidence type="ECO:0000313" key="1">
    <source>
        <dbReference type="EMBL" id="ESP87540.1"/>
    </source>
</evidence>
<reference evidence="1 2" key="1">
    <citation type="journal article" date="2013" name="Genome Announc.">
        <title>Draft Genome Sequence of 'Candidatus Halobonum tyrrellensis' Strain G22, Isolated from the Hypersaline Waters of Lake Tyrrell, Australia.</title>
        <authorList>
            <person name="Ugalde J.A."/>
            <person name="Narasingarao P."/>
            <person name="Kuo S."/>
            <person name="Podell S."/>
            <person name="Allen E.E."/>
        </authorList>
    </citation>
    <scope>NUCLEOTIDE SEQUENCE [LARGE SCALE GENOMIC DNA]</scope>
    <source>
        <strain evidence="1 2">G22</strain>
    </source>
</reference>
<proteinExistence type="predicted"/>
<gene>
    <name evidence="1" type="ORF">K933_13746</name>
</gene>
<dbReference type="eggNOG" id="arCOG02980">
    <property type="taxonomic scope" value="Archaea"/>
</dbReference>
<keyword evidence="1" id="KW-0449">Lipoprotein</keyword>
<protein>
    <submittedName>
        <fullName evidence="1">Lipoprotein</fullName>
    </submittedName>
</protein>
<accession>V4HA02</accession>
<dbReference type="RefSeq" id="WP_023395323.1">
    <property type="nucleotide sequence ID" value="NZ_ASGZ01000057.1"/>
</dbReference>
<comment type="caution">
    <text evidence="1">The sequence shown here is derived from an EMBL/GenBank/DDBJ whole genome shotgun (WGS) entry which is preliminary data.</text>
</comment>
<dbReference type="InterPro" id="IPR047792">
    <property type="entry name" value="Hvo_1808-like"/>
</dbReference>
<dbReference type="NCBIfam" id="NF038145">
    <property type="entry name" value="Hvo_1808_fam"/>
    <property type="match status" value="1"/>
</dbReference>
<dbReference type="EMBL" id="ASGZ01000057">
    <property type="protein sequence ID" value="ESP87540.1"/>
    <property type="molecule type" value="Genomic_DNA"/>
</dbReference>